<proteinExistence type="predicted"/>
<evidence type="ECO:0000313" key="2">
    <source>
        <dbReference type="Proteomes" id="UP000274429"/>
    </source>
</evidence>
<evidence type="ECO:0000313" key="3">
    <source>
        <dbReference type="WBParaSite" id="TTAC_0000576801-mRNA-1"/>
    </source>
</evidence>
<dbReference type="WBParaSite" id="TTAC_0000576801-mRNA-1">
    <property type="protein sequence ID" value="TTAC_0000576801-mRNA-1"/>
    <property type="gene ID" value="TTAC_0000576801"/>
</dbReference>
<sequence length="157" mass="17900">HGSFPYHKHNEIKISEHDAACHPKGVYKSNGSQECMGVSTEGGRQTRIPSNCAVSELNPGAQRPERLTWRNLTRSDVHSNWQQQRNKIFRNIKFTRSPSISKRFSRCEEGECKEAICYPEEDEKIAVESKKPSTFSPNEIQTAACTSQFSVRTVWPM</sequence>
<organism evidence="3">
    <name type="scientific">Hydatigena taeniaeformis</name>
    <name type="common">Feline tapeworm</name>
    <name type="synonym">Taenia taeniaeformis</name>
    <dbReference type="NCBI Taxonomy" id="6205"/>
    <lineage>
        <taxon>Eukaryota</taxon>
        <taxon>Metazoa</taxon>
        <taxon>Spiralia</taxon>
        <taxon>Lophotrochozoa</taxon>
        <taxon>Platyhelminthes</taxon>
        <taxon>Cestoda</taxon>
        <taxon>Eucestoda</taxon>
        <taxon>Cyclophyllidea</taxon>
        <taxon>Taeniidae</taxon>
        <taxon>Hydatigera</taxon>
    </lineage>
</organism>
<dbReference type="EMBL" id="UYWX01008889">
    <property type="protein sequence ID" value="VDM27596.1"/>
    <property type="molecule type" value="Genomic_DNA"/>
</dbReference>
<accession>A0A0R3WYC8</accession>
<evidence type="ECO:0000313" key="1">
    <source>
        <dbReference type="EMBL" id="VDM27596.1"/>
    </source>
</evidence>
<dbReference type="Proteomes" id="UP000274429">
    <property type="component" value="Unassembled WGS sequence"/>
</dbReference>
<keyword evidence="2" id="KW-1185">Reference proteome</keyword>
<protein>
    <submittedName>
        <fullName evidence="3">RHDF1 protein</fullName>
    </submittedName>
</protein>
<gene>
    <name evidence="1" type="ORF">TTAC_LOCUS5751</name>
</gene>
<dbReference type="AlphaFoldDB" id="A0A0R3WYC8"/>
<reference evidence="1 2" key="2">
    <citation type="submission" date="2018-11" db="EMBL/GenBank/DDBJ databases">
        <authorList>
            <consortium name="Pathogen Informatics"/>
        </authorList>
    </citation>
    <scope>NUCLEOTIDE SEQUENCE [LARGE SCALE GENOMIC DNA]</scope>
</reference>
<reference evidence="3" key="1">
    <citation type="submission" date="2017-02" db="UniProtKB">
        <authorList>
            <consortium name="WormBaseParasite"/>
        </authorList>
    </citation>
    <scope>IDENTIFICATION</scope>
</reference>
<name>A0A0R3WYC8_HYDTA</name>